<accession>A0A917EAT4</accession>
<protein>
    <submittedName>
        <fullName evidence="5">Peptidase M20</fullName>
    </submittedName>
</protein>
<dbReference type="SUPFAM" id="SSF53187">
    <property type="entry name" value="Zn-dependent exopeptidases"/>
    <property type="match status" value="1"/>
</dbReference>
<dbReference type="EMBL" id="BMFJ01000001">
    <property type="protein sequence ID" value="GGE15838.1"/>
    <property type="molecule type" value="Genomic_DNA"/>
</dbReference>
<dbReference type="Gene3D" id="3.30.70.360">
    <property type="match status" value="1"/>
</dbReference>
<sequence length="467" mass="49656">MLAHALANRDRLLADLADLVAADSVGADPARASGMEAARSLLETRLRDAGWNNLQRLLPDDGTGQPALYADRLDRPGAPTLLVYAHYDVQPPEPHDSWHSPPFELTAREGRLYGRGASDDKGPMLIALAALDAFLAVDGQLPVNVKLLLEGEEETGSPSLPGILEAHRDLLSADAALSADGARWRADLVSVNTGSRGSAGFEITVRTAGKDLHSGRYGGVVPNALHVMAQLVASLHNPDGGIAVPAVLAPVTEMTEAERAEMAEIPFNEAAFLAPTGAMGFGEPGMGLLERLWYRPTIELNGMWGGHTGAGSKTVIPHEAHAKLTLRLVPGQDPKATMLAVQDHLRARIPDGVALEFHGVRGLSAASALPGDHPLLLASEAALEATTGVRPVRVRIGATLPLTEIIRRILGIDTVMFSFSTADEDYHAPNEFLRESAIDEGLAAWVDILARVGRQSAEDYRRTGGPE</sequence>
<dbReference type="Pfam" id="PF07687">
    <property type="entry name" value="M20_dimer"/>
    <property type="match status" value="1"/>
</dbReference>
<dbReference type="Proteomes" id="UP000612855">
    <property type="component" value="Unassembled WGS sequence"/>
</dbReference>
<feature type="domain" description="Peptidase M20 dimerisation" evidence="4">
    <location>
        <begin position="193"/>
        <end position="351"/>
    </location>
</feature>
<dbReference type="NCBIfam" id="NF005914">
    <property type="entry name" value="PRK07907.1"/>
    <property type="match status" value="1"/>
</dbReference>
<keyword evidence="1" id="KW-0645">Protease</keyword>
<dbReference type="PANTHER" id="PTHR43270">
    <property type="entry name" value="BETA-ALA-HIS DIPEPTIDASE"/>
    <property type="match status" value="1"/>
</dbReference>
<dbReference type="AlphaFoldDB" id="A0A917EAT4"/>
<dbReference type="Pfam" id="PF01546">
    <property type="entry name" value="Peptidase_M20"/>
    <property type="match status" value="1"/>
</dbReference>
<evidence type="ECO:0000256" key="2">
    <source>
        <dbReference type="ARBA" id="ARBA00022723"/>
    </source>
</evidence>
<keyword evidence="3" id="KW-0378">Hydrolase</keyword>
<gene>
    <name evidence="5" type="ORF">GCM10011360_00790</name>
</gene>
<dbReference type="NCBIfam" id="NF006579">
    <property type="entry name" value="PRK09104.1"/>
    <property type="match status" value="1"/>
</dbReference>
<evidence type="ECO:0000259" key="4">
    <source>
        <dbReference type="Pfam" id="PF07687"/>
    </source>
</evidence>
<reference evidence="6" key="1">
    <citation type="journal article" date="2019" name="Int. J. Syst. Evol. Microbiol.">
        <title>The Global Catalogue of Microorganisms (GCM) 10K type strain sequencing project: providing services to taxonomists for standard genome sequencing and annotation.</title>
        <authorList>
            <consortium name="The Broad Institute Genomics Platform"/>
            <consortium name="The Broad Institute Genome Sequencing Center for Infectious Disease"/>
            <person name="Wu L."/>
            <person name="Ma J."/>
        </authorList>
    </citation>
    <scope>NUCLEOTIDE SEQUENCE [LARGE SCALE GENOMIC DNA]</scope>
    <source>
        <strain evidence="6">CGMCC 1.12664</strain>
    </source>
</reference>
<keyword evidence="6" id="KW-1185">Reference proteome</keyword>
<evidence type="ECO:0000256" key="3">
    <source>
        <dbReference type="ARBA" id="ARBA00022801"/>
    </source>
</evidence>
<dbReference type="GO" id="GO:0046872">
    <property type="term" value="F:metal ion binding"/>
    <property type="evidence" value="ECO:0007669"/>
    <property type="project" value="UniProtKB-KW"/>
</dbReference>
<evidence type="ECO:0000313" key="5">
    <source>
        <dbReference type="EMBL" id="GGE15838.1"/>
    </source>
</evidence>
<dbReference type="InterPro" id="IPR051458">
    <property type="entry name" value="Cyt/Met_Dipeptidase"/>
</dbReference>
<evidence type="ECO:0000256" key="1">
    <source>
        <dbReference type="ARBA" id="ARBA00022670"/>
    </source>
</evidence>
<comment type="caution">
    <text evidence="5">The sequence shown here is derived from an EMBL/GenBank/DDBJ whole genome shotgun (WGS) entry which is preliminary data.</text>
</comment>
<keyword evidence="2" id="KW-0479">Metal-binding</keyword>
<dbReference type="InterPro" id="IPR011650">
    <property type="entry name" value="Peptidase_M20_dimer"/>
</dbReference>
<proteinExistence type="predicted"/>
<organism evidence="5 6">
    <name type="scientific">Primorskyibacter flagellatus</name>
    <dbReference type="NCBI Taxonomy" id="1387277"/>
    <lineage>
        <taxon>Bacteria</taxon>
        <taxon>Pseudomonadati</taxon>
        <taxon>Pseudomonadota</taxon>
        <taxon>Alphaproteobacteria</taxon>
        <taxon>Rhodobacterales</taxon>
        <taxon>Roseobacteraceae</taxon>
        <taxon>Primorskyibacter</taxon>
    </lineage>
</organism>
<name>A0A917EAT4_9RHOB</name>
<dbReference type="GO" id="GO:0006508">
    <property type="term" value="P:proteolysis"/>
    <property type="evidence" value="ECO:0007669"/>
    <property type="project" value="UniProtKB-KW"/>
</dbReference>
<dbReference type="InterPro" id="IPR002933">
    <property type="entry name" value="Peptidase_M20"/>
</dbReference>
<dbReference type="Gene3D" id="3.40.630.10">
    <property type="entry name" value="Zn peptidases"/>
    <property type="match status" value="1"/>
</dbReference>
<evidence type="ECO:0000313" key="6">
    <source>
        <dbReference type="Proteomes" id="UP000612855"/>
    </source>
</evidence>
<dbReference type="GO" id="GO:0008233">
    <property type="term" value="F:peptidase activity"/>
    <property type="evidence" value="ECO:0007669"/>
    <property type="project" value="UniProtKB-KW"/>
</dbReference>
<dbReference type="PANTHER" id="PTHR43270:SF12">
    <property type="entry name" value="SUCCINYL-DIAMINOPIMELATE DESUCCINYLASE"/>
    <property type="match status" value="1"/>
</dbReference>